<gene>
    <name evidence="11" type="ORF">ZOSMA_107G00590</name>
</gene>
<proteinExistence type="predicted"/>
<dbReference type="PROSITE" id="PS50089">
    <property type="entry name" value="ZF_RING_2"/>
    <property type="match status" value="1"/>
</dbReference>
<dbReference type="EC" id="2.3.2.27" evidence="2"/>
<dbReference type="Pfam" id="PF13639">
    <property type="entry name" value="zf-RING_2"/>
    <property type="match status" value="1"/>
</dbReference>
<dbReference type="PANTHER" id="PTHR15710">
    <property type="entry name" value="E3 UBIQUITIN-PROTEIN LIGASE PRAJA"/>
    <property type="match status" value="1"/>
</dbReference>
<dbReference type="FunFam" id="3.30.40.10:FF:000022">
    <property type="entry name" value="E3 ubiquitin-protein ligase RING1-like"/>
    <property type="match status" value="1"/>
</dbReference>
<keyword evidence="3" id="KW-0808">Transferase</keyword>
<feature type="region of interest" description="Disordered" evidence="9">
    <location>
        <begin position="139"/>
        <end position="158"/>
    </location>
</feature>
<dbReference type="InterPro" id="IPR039525">
    <property type="entry name" value="RNF126-like_zinc-ribbon"/>
</dbReference>
<feature type="compositionally biased region" description="Pro residues" evidence="9">
    <location>
        <begin position="313"/>
        <end position="323"/>
    </location>
</feature>
<feature type="compositionally biased region" description="Low complexity" evidence="9">
    <location>
        <begin position="46"/>
        <end position="59"/>
    </location>
</feature>
<dbReference type="EMBL" id="LFYR01000090">
    <property type="protein sequence ID" value="KMZ76061.1"/>
    <property type="molecule type" value="Genomic_DNA"/>
</dbReference>
<feature type="region of interest" description="Disordered" evidence="9">
    <location>
        <begin position="90"/>
        <end position="110"/>
    </location>
</feature>
<feature type="region of interest" description="Disordered" evidence="9">
    <location>
        <begin position="183"/>
        <end position="202"/>
    </location>
</feature>
<comment type="caution">
    <text evidence="11">The sequence shown here is derived from an EMBL/GenBank/DDBJ whole genome shotgun (WGS) entry which is preliminary data.</text>
</comment>
<evidence type="ECO:0000313" key="11">
    <source>
        <dbReference type="EMBL" id="KMZ76061.1"/>
    </source>
</evidence>
<evidence type="ECO:0000256" key="1">
    <source>
        <dbReference type="ARBA" id="ARBA00000900"/>
    </source>
</evidence>
<keyword evidence="4" id="KW-0479">Metal-binding</keyword>
<comment type="catalytic activity">
    <reaction evidence="1">
        <text>S-ubiquitinyl-[E2 ubiquitin-conjugating enzyme]-L-cysteine + [acceptor protein]-L-lysine = [E2 ubiquitin-conjugating enzyme]-L-cysteine + N(6)-ubiquitinyl-[acceptor protein]-L-lysine.</text>
        <dbReference type="EC" id="2.3.2.27"/>
    </reaction>
</comment>
<organism evidence="11 12">
    <name type="scientific">Zostera marina</name>
    <name type="common">Eelgrass</name>
    <dbReference type="NCBI Taxonomy" id="29655"/>
    <lineage>
        <taxon>Eukaryota</taxon>
        <taxon>Viridiplantae</taxon>
        <taxon>Streptophyta</taxon>
        <taxon>Embryophyta</taxon>
        <taxon>Tracheophyta</taxon>
        <taxon>Spermatophyta</taxon>
        <taxon>Magnoliopsida</taxon>
        <taxon>Liliopsida</taxon>
        <taxon>Zosteraceae</taxon>
        <taxon>Zostera</taxon>
    </lineage>
</organism>
<evidence type="ECO:0000313" key="12">
    <source>
        <dbReference type="Proteomes" id="UP000036987"/>
    </source>
</evidence>
<keyword evidence="12" id="KW-1185">Reference proteome</keyword>
<feature type="compositionally biased region" description="Basic and acidic residues" evidence="9">
    <location>
        <begin position="148"/>
        <end position="158"/>
    </location>
</feature>
<protein>
    <recommendedName>
        <fullName evidence="2">RING-type E3 ubiquitin transferase</fullName>
        <ecNumber evidence="2">2.3.2.27</ecNumber>
    </recommendedName>
</protein>
<reference evidence="12" key="1">
    <citation type="journal article" date="2016" name="Nature">
        <title>The genome of the seagrass Zostera marina reveals angiosperm adaptation to the sea.</title>
        <authorList>
            <person name="Olsen J.L."/>
            <person name="Rouze P."/>
            <person name="Verhelst B."/>
            <person name="Lin Y.-C."/>
            <person name="Bayer T."/>
            <person name="Collen J."/>
            <person name="Dattolo E."/>
            <person name="De Paoli E."/>
            <person name="Dittami S."/>
            <person name="Maumus F."/>
            <person name="Michel G."/>
            <person name="Kersting A."/>
            <person name="Lauritano C."/>
            <person name="Lohaus R."/>
            <person name="Toepel M."/>
            <person name="Tonon T."/>
            <person name="Vanneste K."/>
            <person name="Amirebrahimi M."/>
            <person name="Brakel J."/>
            <person name="Bostroem C."/>
            <person name="Chovatia M."/>
            <person name="Grimwood J."/>
            <person name="Jenkins J.W."/>
            <person name="Jueterbock A."/>
            <person name="Mraz A."/>
            <person name="Stam W.T."/>
            <person name="Tice H."/>
            <person name="Bornberg-Bauer E."/>
            <person name="Green P.J."/>
            <person name="Pearson G.A."/>
            <person name="Procaccini G."/>
            <person name="Duarte C.M."/>
            <person name="Schmutz J."/>
            <person name="Reusch T.B.H."/>
            <person name="Van de Peer Y."/>
        </authorList>
    </citation>
    <scope>NUCLEOTIDE SEQUENCE [LARGE SCALE GENOMIC DNA]</scope>
    <source>
        <strain evidence="12">cv. Finnish</strain>
    </source>
</reference>
<dbReference type="GO" id="GO:0061630">
    <property type="term" value="F:ubiquitin protein ligase activity"/>
    <property type="evidence" value="ECO:0000318"/>
    <property type="project" value="GO_Central"/>
</dbReference>
<accession>A0A0K9Q464</accession>
<evidence type="ECO:0000256" key="9">
    <source>
        <dbReference type="SAM" id="MobiDB-lite"/>
    </source>
</evidence>
<feature type="compositionally biased region" description="Low complexity" evidence="9">
    <location>
        <begin position="367"/>
        <end position="380"/>
    </location>
</feature>
<evidence type="ECO:0000256" key="8">
    <source>
        <dbReference type="PROSITE-ProRule" id="PRU00175"/>
    </source>
</evidence>
<evidence type="ECO:0000256" key="2">
    <source>
        <dbReference type="ARBA" id="ARBA00012483"/>
    </source>
</evidence>
<dbReference type="SMART" id="SM00184">
    <property type="entry name" value="RING"/>
    <property type="match status" value="1"/>
</dbReference>
<feature type="region of interest" description="Disordered" evidence="9">
    <location>
        <begin position="44"/>
        <end position="66"/>
    </location>
</feature>
<dbReference type="STRING" id="29655.A0A0K9Q464"/>
<evidence type="ECO:0000256" key="4">
    <source>
        <dbReference type="ARBA" id="ARBA00022723"/>
    </source>
</evidence>
<dbReference type="AlphaFoldDB" id="A0A0K9Q464"/>
<feature type="compositionally biased region" description="Polar residues" evidence="9">
    <location>
        <begin position="183"/>
        <end position="192"/>
    </location>
</feature>
<dbReference type="GO" id="GO:0006511">
    <property type="term" value="P:ubiquitin-dependent protein catabolic process"/>
    <property type="evidence" value="ECO:0000318"/>
    <property type="project" value="GO_Central"/>
</dbReference>
<evidence type="ECO:0000256" key="7">
    <source>
        <dbReference type="ARBA" id="ARBA00022833"/>
    </source>
</evidence>
<name>A0A0K9Q464_ZOSMR</name>
<dbReference type="Pfam" id="PF14369">
    <property type="entry name" value="Zn_ribbon_19"/>
    <property type="match status" value="1"/>
</dbReference>
<keyword evidence="7" id="KW-0862">Zinc</keyword>
<dbReference type="CDD" id="cd16667">
    <property type="entry name" value="RING-H2_RNF126-like"/>
    <property type="match status" value="1"/>
</dbReference>
<dbReference type="SUPFAM" id="SSF57850">
    <property type="entry name" value="RING/U-box"/>
    <property type="match status" value="1"/>
</dbReference>
<dbReference type="Gene3D" id="3.30.40.10">
    <property type="entry name" value="Zinc/RING finger domain, C3HC4 (zinc finger)"/>
    <property type="match status" value="1"/>
</dbReference>
<dbReference type="PANTHER" id="PTHR15710:SF22">
    <property type="entry name" value="RING-TYPE E3 UBIQUITIN TRANSFERASE"/>
    <property type="match status" value="1"/>
</dbReference>
<dbReference type="InterPro" id="IPR013083">
    <property type="entry name" value="Znf_RING/FYVE/PHD"/>
</dbReference>
<evidence type="ECO:0000256" key="3">
    <source>
        <dbReference type="ARBA" id="ARBA00022679"/>
    </source>
</evidence>
<keyword evidence="6" id="KW-0833">Ubl conjugation pathway</keyword>
<feature type="compositionally biased region" description="Low complexity" evidence="9">
    <location>
        <begin position="390"/>
        <end position="401"/>
    </location>
</feature>
<dbReference type="OrthoDB" id="21204at2759"/>
<feature type="region of interest" description="Disordered" evidence="9">
    <location>
        <begin position="306"/>
        <end position="401"/>
    </location>
</feature>
<dbReference type="Proteomes" id="UP000036987">
    <property type="component" value="Unassembled WGS sequence"/>
</dbReference>
<evidence type="ECO:0000256" key="5">
    <source>
        <dbReference type="ARBA" id="ARBA00022771"/>
    </source>
</evidence>
<dbReference type="OMA" id="CHRCSSE"/>
<evidence type="ECO:0000259" key="10">
    <source>
        <dbReference type="PROSITE" id="PS50089"/>
    </source>
</evidence>
<feature type="domain" description="RING-type" evidence="10">
    <location>
        <begin position="259"/>
        <end position="300"/>
    </location>
</feature>
<sequence>MSEVNDPLGTRYWCHMCSQMVNPATADTTEIKCPYCEEGFVEEMNDSSSTTATTNNVSANREEFNSDDVGSERALSLWAPILLGMIGGNSSRRRREEERDDDDDDNELNRDHEVDPILRRRRRSSAALLQLLQGLRAELTSESGDSGPNRDRIRDRERERERENVILINPFPYNQAIILHGSVDNNQNSDDSPNGEGDAASSTVAVGTSLGDYFVGPGLEMLLQHLAENDPNRYGTPPAQKEAVEAMLTVKIDQDMMGCPVCLEDFEIGTEVKEIPCTHKFHSGCILPWLELHSSCPVCRFQMPVDESKTSNPPAPPPPPPPTTVTTTRASASGLDRTNGGSRDRENDGNGSRLWVPFQWPFNGLFSSNGSPRGNNSGTSSPPPPPPPHSSGGNPPTNEGV</sequence>
<dbReference type="GO" id="GO:0008270">
    <property type="term" value="F:zinc ion binding"/>
    <property type="evidence" value="ECO:0007669"/>
    <property type="project" value="UniProtKB-KW"/>
</dbReference>
<evidence type="ECO:0000256" key="6">
    <source>
        <dbReference type="ARBA" id="ARBA00022786"/>
    </source>
</evidence>
<keyword evidence="5 8" id="KW-0863">Zinc-finger</keyword>
<dbReference type="InterPro" id="IPR001841">
    <property type="entry name" value="Znf_RING"/>
</dbReference>